<dbReference type="RefSeq" id="WP_198732109.1">
    <property type="nucleotide sequence ID" value="NZ_JAEINH010000001.1"/>
</dbReference>
<evidence type="ECO:0000256" key="6">
    <source>
        <dbReference type="SAM" id="MobiDB-lite"/>
    </source>
</evidence>
<evidence type="ECO:0000313" key="11">
    <source>
        <dbReference type="Proteomes" id="UP000602087"/>
    </source>
</evidence>
<dbReference type="Pfam" id="PF00672">
    <property type="entry name" value="HAMP"/>
    <property type="match status" value="1"/>
</dbReference>
<accession>A0A934I7R3</accession>
<dbReference type="PRINTS" id="PR00260">
    <property type="entry name" value="CHEMTRNSDUCR"/>
</dbReference>
<comment type="caution">
    <text evidence="10">The sequence shown here is derived from an EMBL/GenBank/DDBJ whole genome shotgun (WGS) entry which is preliminary data.</text>
</comment>
<dbReference type="SMART" id="SM00304">
    <property type="entry name" value="HAMP"/>
    <property type="match status" value="1"/>
</dbReference>
<keyword evidence="2 7" id="KW-1133">Transmembrane helix</keyword>
<dbReference type="AlphaFoldDB" id="A0A934I7R3"/>
<keyword evidence="11" id="KW-1185">Reference proteome</keyword>
<dbReference type="PANTHER" id="PTHR32089">
    <property type="entry name" value="METHYL-ACCEPTING CHEMOTAXIS PROTEIN MCPB"/>
    <property type="match status" value="1"/>
</dbReference>
<dbReference type="PROSITE" id="PS50111">
    <property type="entry name" value="CHEMOTAXIS_TRANSDUC_2"/>
    <property type="match status" value="1"/>
</dbReference>
<dbReference type="GO" id="GO:0006935">
    <property type="term" value="P:chemotaxis"/>
    <property type="evidence" value="ECO:0007669"/>
    <property type="project" value="InterPro"/>
</dbReference>
<dbReference type="SUPFAM" id="SSF58104">
    <property type="entry name" value="Methyl-accepting chemotaxis protein (MCP) signaling domain"/>
    <property type="match status" value="1"/>
</dbReference>
<feature type="domain" description="Methyl-accepting transducer" evidence="8">
    <location>
        <begin position="462"/>
        <end position="698"/>
    </location>
</feature>
<dbReference type="Gene3D" id="1.10.287.950">
    <property type="entry name" value="Methyl-accepting chemotaxis protein"/>
    <property type="match status" value="1"/>
</dbReference>
<feature type="region of interest" description="Disordered" evidence="6">
    <location>
        <begin position="1"/>
        <end position="26"/>
    </location>
</feature>
<evidence type="ECO:0000259" key="8">
    <source>
        <dbReference type="PROSITE" id="PS50111"/>
    </source>
</evidence>
<protein>
    <submittedName>
        <fullName evidence="10">Methyl-accepting chemotaxis protein</fullName>
    </submittedName>
</protein>
<evidence type="ECO:0000256" key="1">
    <source>
        <dbReference type="ARBA" id="ARBA00022692"/>
    </source>
</evidence>
<name>A0A934I7R3_9MICO</name>
<dbReference type="Pfam" id="PF00015">
    <property type="entry name" value="MCPsignal"/>
    <property type="match status" value="1"/>
</dbReference>
<sequence length="723" mass="73340">MHPTTTRPGGPRATPPGARPGARSRRGLGLRSQLLLTGVGSVVLTAVLLTAAGAWQSAGLAEQAGADVRALNESSLETTVQQAESLVATQVTTVTARLESDLGVAQQVLATEGTLELGEPVAWRATNQTTGDATDITLPRMSVGATWLGQNRDLSTPTPVVDDIASLLGEAVTIFQRVDETDDMLRVATTVPTADDTRAIGTYIAATAPDGTPNAVVAALLAGESFFGTAQVVGETYVTGYGPLLDGSGEVIGAIFVGLPQADVDAPLRAALADITIGTDGYVTVTDAAGAYVVPPPGAVAGDSALDATDADGTPYTQSLVDAVAAAEGEHARARLTLPTAGAATVEVGAFPAWGWTIAAWGFDSDLEAVPQQLEQGASDLLRDLALVGLLVAALIAGLVVWTSGRITARLARLTDALRRVAGRDLSVTVVPEGTDEIGVMGEALREAVDGMRTAVERMGASADALHTTADGLGGSSRTLEGIAADAQGRASEAAGSASVVSSEVQAVTAAMTEMRTSIDSVGHDVRAASEEAHRAVGLIAEASESAERLGGSSSQIAAVLRTVTAIAEQTNLLALNATIEAARAGDAGKGFAVVAGEVKELAHQTATAIDAIAPVLDAVTTDAGDVTASITRIAGSMSEVSERQSSVAAVVQQQAITTTEIERNLVSAAAGSTDIAENVARVATTSRATSEQVGEVRGVVDGLGRVAAELTDGVREFTLVGR</sequence>
<organism evidence="10 11">
    <name type="scientific">Sanguibacter suaedae</name>
    <dbReference type="NCBI Taxonomy" id="2795737"/>
    <lineage>
        <taxon>Bacteria</taxon>
        <taxon>Bacillati</taxon>
        <taxon>Actinomycetota</taxon>
        <taxon>Actinomycetes</taxon>
        <taxon>Micrococcales</taxon>
        <taxon>Sanguibacteraceae</taxon>
        <taxon>Sanguibacter</taxon>
    </lineage>
</organism>
<dbReference type="PANTHER" id="PTHR32089:SF112">
    <property type="entry name" value="LYSOZYME-LIKE PROTEIN-RELATED"/>
    <property type="match status" value="1"/>
</dbReference>
<evidence type="ECO:0000256" key="7">
    <source>
        <dbReference type="SAM" id="Phobius"/>
    </source>
</evidence>
<dbReference type="PROSITE" id="PS50885">
    <property type="entry name" value="HAMP"/>
    <property type="match status" value="1"/>
</dbReference>
<dbReference type="SMART" id="SM00283">
    <property type="entry name" value="MA"/>
    <property type="match status" value="1"/>
</dbReference>
<dbReference type="InterPro" id="IPR003660">
    <property type="entry name" value="HAMP_dom"/>
</dbReference>
<keyword evidence="3 5" id="KW-0807">Transducer</keyword>
<dbReference type="Pfam" id="PF17201">
    <property type="entry name" value="Cache_3-Cache_2"/>
    <property type="match status" value="1"/>
</dbReference>
<evidence type="ECO:0000256" key="3">
    <source>
        <dbReference type="ARBA" id="ARBA00023224"/>
    </source>
</evidence>
<feature type="domain" description="HAMP" evidence="9">
    <location>
        <begin position="405"/>
        <end position="457"/>
    </location>
</feature>
<evidence type="ECO:0000256" key="5">
    <source>
        <dbReference type="PROSITE-ProRule" id="PRU00284"/>
    </source>
</evidence>
<dbReference type="EMBL" id="JAEINH010000001">
    <property type="protein sequence ID" value="MBI9113542.1"/>
    <property type="molecule type" value="Genomic_DNA"/>
</dbReference>
<feature type="transmembrane region" description="Helical" evidence="7">
    <location>
        <begin position="34"/>
        <end position="55"/>
    </location>
</feature>
<evidence type="ECO:0000259" key="9">
    <source>
        <dbReference type="PROSITE" id="PS50885"/>
    </source>
</evidence>
<proteinExistence type="inferred from homology"/>
<gene>
    <name evidence="10" type="ORF">JAV76_00760</name>
</gene>
<evidence type="ECO:0000256" key="4">
    <source>
        <dbReference type="ARBA" id="ARBA00029447"/>
    </source>
</evidence>
<dbReference type="InterPro" id="IPR033462">
    <property type="entry name" value="Cache_3-Cache_2"/>
</dbReference>
<feature type="compositionally biased region" description="Low complexity" evidence="6">
    <location>
        <begin position="1"/>
        <end position="12"/>
    </location>
</feature>
<dbReference type="Proteomes" id="UP000602087">
    <property type="component" value="Unassembled WGS sequence"/>
</dbReference>
<dbReference type="GO" id="GO:0004888">
    <property type="term" value="F:transmembrane signaling receptor activity"/>
    <property type="evidence" value="ECO:0007669"/>
    <property type="project" value="InterPro"/>
</dbReference>
<keyword evidence="7" id="KW-0472">Membrane</keyword>
<dbReference type="SUPFAM" id="SSF103190">
    <property type="entry name" value="Sensory domain-like"/>
    <property type="match status" value="1"/>
</dbReference>
<evidence type="ECO:0000256" key="2">
    <source>
        <dbReference type="ARBA" id="ARBA00022989"/>
    </source>
</evidence>
<dbReference type="InterPro" id="IPR004090">
    <property type="entry name" value="Chemotax_Me-accpt_rcpt"/>
</dbReference>
<dbReference type="InterPro" id="IPR029151">
    <property type="entry name" value="Sensor-like_sf"/>
</dbReference>
<dbReference type="GO" id="GO:0016020">
    <property type="term" value="C:membrane"/>
    <property type="evidence" value="ECO:0007669"/>
    <property type="project" value="InterPro"/>
</dbReference>
<dbReference type="CDD" id="cd06225">
    <property type="entry name" value="HAMP"/>
    <property type="match status" value="1"/>
</dbReference>
<keyword evidence="1 7" id="KW-0812">Transmembrane</keyword>
<reference evidence="10" key="1">
    <citation type="submission" date="2020-12" db="EMBL/GenBank/DDBJ databases">
        <title>Sanguibacter suaedae sp. nov., isolated from Suaeda aralocaspica.</title>
        <authorList>
            <person name="Ma Q."/>
        </authorList>
    </citation>
    <scope>NUCLEOTIDE SEQUENCE</scope>
    <source>
        <strain evidence="10">YZGR15</strain>
    </source>
</reference>
<dbReference type="Gene3D" id="3.30.450.20">
    <property type="entry name" value="PAS domain"/>
    <property type="match status" value="1"/>
</dbReference>
<dbReference type="GO" id="GO:0007165">
    <property type="term" value="P:signal transduction"/>
    <property type="evidence" value="ECO:0007669"/>
    <property type="project" value="UniProtKB-KW"/>
</dbReference>
<evidence type="ECO:0000313" key="10">
    <source>
        <dbReference type="EMBL" id="MBI9113542.1"/>
    </source>
</evidence>
<dbReference type="InterPro" id="IPR004089">
    <property type="entry name" value="MCPsignal_dom"/>
</dbReference>
<comment type="similarity">
    <text evidence="4">Belongs to the methyl-accepting chemotaxis (MCP) protein family.</text>
</comment>